<dbReference type="Pfam" id="PF14052">
    <property type="entry name" value="Caps_assemb_Wzi"/>
    <property type="match status" value="1"/>
</dbReference>
<proteinExistence type="predicted"/>
<evidence type="ECO:0000256" key="1">
    <source>
        <dbReference type="SAM" id="SignalP"/>
    </source>
</evidence>
<keyword evidence="1" id="KW-0732">Signal</keyword>
<name>A0ABW5JF07_9BACT</name>
<dbReference type="Gene3D" id="2.40.160.130">
    <property type="entry name" value="Capsule assembly protein Wzi"/>
    <property type="match status" value="1"/>
</dbReference>
<dbReference type="EMBL" id="JBHULC010000039">
    <property type="protein sequence ID" value="MFD2523939.1"/>
    <property type="molecule type" value="Genomic_DNA"/>
</dbReference>
<reference evidence="3" key="1">
    <citation type="journal article" date="2019" name="Int. J. Syst. Evol. Microbiol.">
        <title>The Global Catalogue of Microorganisms (GCM) 10K type strain sequencing project: providing services to taxonomists for standard genome sequencing and annotation.</title>
        <authorList>
            <consortium name="The Broad Institute Genomics Platform"/>
            <consortium name="The Broad Institute Genome Sequencing Center for Infectious Disease"/>
            <person name="Wu L."/>
            <person name="Ma J."/>
        </authorList>
    </citation>
    <scope>NUCLEOTIDE SEQUENCE [LARGE SCALE GENOMIC DNA]</scope>
    <source>
        <strain evidence="3">KCTC 52344</strain>
    </source>
</reference>
<evidence type="ECO:0000313" key="2">
    <source>
        <dbReference type="EMBL" id="MFD2523939.1"/>
    </source>
</evidence>
<organism evidence="2 3">
    <name type="scientific">Emticicia soli</name>
    <dbReference type="NCBI Taxonomy" id="2027878"/>
    <lineage>
        <taxon>Bacteria</taxon>
        <taxon>Pseudomonadati</taxon>
        <taxon>Bacteroidota</taxon>
        <taxon>Cytophagia</taxon>
        <taxon>Cytophagales</taxon>
        <taxon>Leadbetterellaceae</taxon>
        <taxon>Emticicia</taxon>
    </lineage>
</organism>
<protein>
    <submittedName>
        <fullName evidence="2">Capsule assembly Wzi family protein</fullName>
    </submittedName>
</protein>
<dbReference type="RefSeq" id="WP_379977878.1">
    <property type="nucleotide sequence ID" value="NZ_JBHULC010000039.1"/>
</dbReference>
<dbReference type="InterPro" id="IPR026950">
    <property type="entry name" value="Caps_assemb_Wzi"/>
</dbReference>
<sequence length="570" mass="65924">MRLSFIFFLGVISFGSSAQSTFTPLNNNYLHFIERYEIKSGKLSNKFFSNIKPISRNDLVGMTVDLEKDSSAKLSRVDRFNISYLQNDSWEWLAGHYADGLDEHKAIQNNTRRPFLKHLFEKKSDFYYFNNEDFDIHINPILQFGIGHDNLTSNQPFINTRGIEIRGNLNKKLGFYTMLTENQIAYPQYVRDYVMLYKGFPYEGFTKVNNSDSTKLVTDFFSARGYITFKALKNLTLQFGHDKNFIGSGIRSMILSDFAAPYLHLKAITQVGRFQYINIFAQTINKQVAVAADGTEQLPPKYFTFHHLSANISKNLNIGLFESIAFGQRKIGFDINYLNPVIFYRYVEGHLGSVDNSIIGADFKFNFLRHFSLYGQLVLDEFNLKHFKRKGWWATKYAAQLGLRYIDALGIKNLDLQTEYNMARPYTYSHNSSFSNYAHYNMPLAHPLGANFHEFLFVARYQPLKRLTITYNGMLAQKGEDYNFINWGGNILRNYNLLRPYDYNNVIGQGSEANIQHNEISASYMLGHNFFIDAGFQNRKVTYPVSSESTTSNIFSLGVRWNIGKRQLLF</sequence>
<dbReference type="InterPro" id="IPR038636">
    <property type="entry name" value="Wzi_sf"/>
</dbReference>
<keyword evidence="3" id="KW-1185">Reference proteome</keyword>
<comment type="caution">
    <text evidence="2">The sequence shown here is derived from an EMBL/GenBank/DDBJ whole genome shotgun (WGS) entry which is preliminary data.</text>
</comment>
<gene>
    <name evidence="2" type="ORF">ACFSR2_23770</name>
</gene>
<feature type="signal peptide" evidence="1">
    <location>
        <begin position="1"/>
        <end position="18"/>
    </location>
</feature>
<accession>A0ABW5JF07</accession>
<feature type="chain" id="PRO_5046480155" evidence="1">
    <location>
        <begin position="19"/>
        <end position="570"/>
    </location>
</feature>
<dbReference type="Proteomes" id="UP001597510">
    <property type="component" value="Unassembled WGS sequence"/>
</dbReference>
<evidence type="ECO:0000313" key="3">
    <source>
        <dbReference type="Proteomes" id="UP001597510"/>
    </source>
</evidence>